<dbReference type="OrthoDB" id="20582at2759"/>
<reference evidence="5 6" key="1">
    <citation type="submission" date="2015-02" db="EMBL/GenBank/DDBJ databases">
        <authorList>
            <person name="Chooi Y.-H."/>
        </authorList>
    </citation>
    <scope>NUCLEOTIDE SEQUENCE [LARGE SCALE GENOMIC DNA]</scope>
    <source>
        <strain evidence="5">E3</strain>
    </source>
</reference>
<dbReference type="STRING" id="37360.A0A0G4IQ66"/>
<proteinExistence type="inferred from homology"/>
<keyword evidence="4" id="KW-0175">Coiled coil</keyword>
<dbReference type="InterPro" id="IPR019163">
    <property type="entry name" value="THO_Thoc5"/>
</dbReference>
<feature type="non-terminal residue" evidence="5">
    <location>
        <position position="1"/>
    </location>
</feature>
<dbReference type="PANTHER" id="PTHR13375">
    <property type="entry name" value="FMS INTERACTING PROTEIN"/>
    <property type="match status" value="1"/>
</dbReference>
<evidence type="ECO:0000313" key="5">
    <source>
        <dbReference type="EMBL" id="CEO97350.1"/>
    </source>
</evidence>
<dbReference type="GO" id="GO:0003729">
    <property type="term" value="F:mRNA binding"/>
    <property type="evidence" value="ECO:0007669"/>
    <property type="project" value="TreeGrafter"/>
</dbReference>
<dbReference type="AlphaFoldDB" id="A0A0G4IQ66"/>
<evidence type="ECO:0008006" key="7">
    <source>
        <dbReference type="Google" id="ProtNLM"/>
    </source>
</evidence>
<comment type="subcellular location">
    <subcellularLocation>
        <location evidence="1">Nucleus</location>
    </subcellularLocation>
</comment>
<evidence type="ECO:0000256" key="2">
    <source>
        <dbReference type="ARBA" id="ARBA00008044"/>
    </source>
</evidence>
<sequence length="578" mass="63898">LSRGRNSAGCAAMKMDVDGEEPGVPGLSRLIEIVDELKRCAVSAVSLGAVGDLDLDERCWHLRMLLAELKQVNREVNVHMEELTNSTSKKKVSLDAATLNYQSLLREKAYVLKETAICKEFAHTRPDVVLVGRDEFMRSAPAHLKEPDILGDEHRLHIARLMFEKQQRAELVERLKAMNAQKQRLIASNREKRAFLDSISDHLANVFAACVPLKARLGLSDAFSVPSPEVMHLPDPLRMLYMSLASYKVVFNDQLVAVHVNEKRRETFVVKGGNGKEEVECTWAPNSVVLSVQASSKLPGVDIVFSLLTPGPVAFVQSSSDTLQLLSGLFPSDDGECMPGGIASVLCSSIDSAKLGRPFRWAQRLCGLHFVAGTESAQDDGVTVRRFISLLREQIVSQAALIEQIAQIQKCKNSIPLPPGIAARYCLRPRSSLLSLSTKPGHTRSLTAVFSLDSQITMTAQIAVAGDHPRSAPRVSVSIDVDQDPYRESEFLAASRLIEHEVSDCGGMAGEEAYQRVLLPAVLRQLQMCFDIACIAIVPELCGMGDEKVFVRARRGRDRRLPFVYDPDLTCFRHRFLE</sequence>
<feature type="coiled-coil region" evidence="4">
    <location>
        <begin position="161"/>
        <end position="188"/>
    </location>
</feature>
<dbReference type="OMA" id="YEVMHLK"/>
<evidence type="ECO:0000256" key="3">
    <source>
        <dbReference type="ARBA" id="ARBA00023242"/>
    </source>
</evidence>
<evidence type="ECO:0000313" key="6">
    <source>
        <dbReference type="Proteomes" id="UP000039324"/>
    </source>
</evidence>
<dbReference type="Proteomes" id="UP000039324">
    <property type="component" value="Unassembled WGS sequence"/>
</dbReference>
<protein>
    <recommendedName>
        <fullName evidence="7">THO complex subunit 5</fullName>
    </recommendedName>
</protein>
<keyword evidence="3" id="KW-0539">Nucleus</keyword>
<comment type="similarity">
    <text evidence="2">Belongs to the THOC5 family.</text>
</comment>
<evidence type="ECO:0000256" key="4">
    <source>
        <dbReference type="SAM" id="Coils"/>
    </source>
</evidence>
<gene>
    <name evidence="5" type="ORF">PBRA_000695</name>
</gene>
<keyword evidence="6" id="KW-1185">Reference proteome</keyword>
<name>A0A0G4IQ66_PLABS</name>
<dbReference type="PANTHER" id="PTHR13375:SF3">
    <property type="entry name" value="THO COMPLEX SUBUNIT 5 HOMOLOG"/>
    <property type="match status" value="1"/>
</dbReference>
<dbReference type="GO" id="GO:0006406">
    <property type="term" value="P:mRNA export from nucleus"/>
    <property type="evidence" value="ECO:0007669"/>
    <property type="project" value="TreeGrafter"/>
</dbReference>
<evidence type="ECO:0000256" key="1">
    <source>
        <dbReference type="ARBA" id="ARBA00004123"/>
    </source>
</evidence>
<dbReference type="GO" id="GO:0000445">
    <property type="term" value="C:THO complex part of transcription export complex"/>
    <property type="evidence" value="ECO:0007669"/>
    <property type="project" value="TreeGrafter"/>
</dbReference>
<organism evidence="5 6">
    <name type="scientific">Plasmodiophora brassicae</name>
    <name type="common">Clubroot disease agent</name>
    <dbReference type="NCBI Taxonomy" id="37360"/>
    <lineage>
        <taxon>Eukaryota</taxon>
        <taxon>Sar</taxon>
        <taxon>Rhizaria</taxon>
        <taxon>Endomyxa</taxon>
        <taxon>Phytomyxea</taxon>
        <taxon>Plasmodiophorida</taxon>
        <taxon>Plasmodiophoridae</taxon>
        <taxon>Plasmodiophora</taxon>
    </lineage>
</organism>
<accession>A0A0G4IQ66</accession>
<dbReference type="Pfam" id="PF09766">
    <property type="entry name" value="FmiP_Thoc5"/>
    <property type="match status" value="2"/>
</dbReference>
<dbReference type="EMBL" id="CDSF01000079">
    <property type="protein sequence ID" value="CEO97350.1"/>
    <property type="molecule type" value="Genomic_DNA"/>
</dbReference>